<name>A0AAD6TBW3_9AGAR</name>
<proteinExistence type="predicted"/>
<dbReference type="Proteomes" id="UP001218188">
    <property type="component" value="Unassembled WGS sequence"/>
</dbReference>
<evidence type="ECO:0000313" key="2">
    <source>
        <dbReference type="Proteomes" id="UP001218188"/>
    </source>
</evidence>
<keyword evidence="2" id="KW-1185">Reference proteome</keyword>
<dbReference type="AlphaFoldDB" id="A0AAD6TBW3"/>
<gene>
    <name evidence="1" type="ORF">C8F04DRAFT_1229916</name>
</gene>
<reference evidence="1" key="1">
    <citation type="submission" date="2023-03" db="EMBL/GenBank/DDBJ databases">
        <title>Massive genome expansion in bonnet fungi (Mycena s.s.) driven by repeated elements and novel gene families across ecological guilds.</title>
        <authorList>
            <consortium name="Lawrence Berkeley National Laboratory"/>
            <person name="Harder C.B."/>
            <person name="Miyauchi S."/>
            <person name="Viragh M."/>
            <person name="Kuo A."/>
            <person name="Thoen E."/>
            <person name="Andreopoulos B."/>
            <person name="Lu D."/>
            <person name="Skrede I."/>
            <person name="Drula E."/>
            <person name="Henrissat B."/>
            <person name="Morin E."/>
            <person name="Kohler A."/>
            <person name="Barry K."/>
            <person name="LaButti K."/>
            <person name="Morin E."/>
            <person name="Salamov A."/>
            <person name="Lipzen A."/>
            <person name="Mereny Z."/>
            <person name="Hegedus B."/>
            <person name="Baldrian P."/>
            <person name="Stursova M."/>
            <person name="Weitz H."/>
            <person name="Taylor A."/>
            <person name="Grigoriev I.V."/>
            <person name="Nagy L.G."/>
            <person name="Martin F."/>
            <person name="Kauserud H."/>
        </authorList>
    </citation>
    <scope>NUCLEOTIDE SEQUENCE</scope>
    <source>
        <strain evidence="1">CBHHK200</strain>
    </source>
</reference>
<dbReference type="EMBL" id="JARJCM010000013">
    <property type="protein sequence ID" value="KAJ7042160.1"/>
    <property type="molecule type" value="Genomic_DNA"/>
</dbReference>
<sequence length="277" mass="30955">MSRTNIERADGRDYGTFATSPPLLSAGVGAASVALTTPRVGHWRLEALYTGGDRWAGQAIEMGTTGVNYAGLMRGGSSREGFEGLASQGDTALEGQRWRDDLTPFSSAKRSHRLTEGHGACDLKGYLHFPGLDVRGSRWCTEWRVMQHLTHYFSTPISLGILKPTHGTVYPLICVNIFKELFCHFCELWSCCGASTAYNSNWTFATTMVERVNCAMIEMLHTEMQPSENIQLIYAGQMVAKLIDFKGTRSGEGAKYIEYEEYEEYELKHLKNQLNQL</sequence>
<protein>
    <submittedName>
        <fullName evidence="1">Uncharacterized protein</fullName>
    </submittedName>
</protein>
<comment type="caution">
    <text evidence="1">The sequence shown here is derived from an EMBL/GenBank/DDBJ whole genome shotgun (WGS) entry which is preliminary data.</text>
</comment>
<organism evidence="1 2">
    <name type="scientific">Mycena alexandri</name>
    <dbReference type="NCBI Taxonomy" id="1745969"/>
    <lineage>
        <taxon>Eukaryota</taxon>
        <taxon>Fungi</taxon>
        <taxon>Dikarya</taxon>
        <taxon>Basidiomycota</taxon>
        <taxon>Agaricomycotina</taxon>
        <taxon>Agaricomycetes</taxon>
        <taxon>Agaricomycetidae</taxon>
        <taxon>Agaricales</taxon>
        <taxon>Marasmiineae</taxon>
        <taxon>Mycenaceae</taxon>
        <taxon>Mycena</taxon>
    </lineage>
</organism>
<accession>A0AAD6TBW3</accession>
<evidence type="ECO:0000313" key="1">
    <source>
        <dbReference type="EMBL" id="KAJ7042160.1"/>
    </source>
</evidence>